<evidence type="ECO:0000256" key="3">
    <source>
        <dbReference type="SAM" id="MobiDB-lite"/>
    </source>
</evidence>
<evidence type="ECO:0000256" key="1">
    <source>
        <dbReference type="PROSITE-ProRule" id="PRU00285"/>
    </source>
</evidence>
<evidence type="ECO:0000256" key="2">
    <source>
        <dbReference type="RuleBase" id="RU003616"/>
    </source>
</evidence>
<dbReference type="CDD" id="cd06464">
    <property type="entry name" value="ACD_sHsps-like"/>
    <property type="match status" value="1"/>
</dbReference>
<dbReference type="Proteomes" id="UP001208689">
    <property type="component" value="Chromosome"/>
</dbReference>
<dbReference type="SUPFAM" id="SSF49764">
    <property type="entry name" value="HSP20-like chaperones"/>
    <property type="match status" value="1"/>
</dbReference>
<sequence>MTPDHKKKKKNDDDDIDDNDPFGLGEDFYEMMNDQLKKAFSQFPGMNFGNMNFSSDSMKKMYADILRKMNIDPKKMQNMSPEDIQKMMANSKMGFQGPFVFGMNVGVGPDGKPIATPFGNVRSETRGEPDLRAERDPLIDIYEEDGELVVVGEVPGVDKKDIELRASAHELEIIAESPDTGSHSRKYHKIVALPAEINPDIAKARYNNGILEVRLEKLEKVASKKKIHID</sequence>
<dbReference type="InterPro" id="IPR008978">
    <property type="entry name" value="HSP20-like_chaperone"/>
</dbReference>
<dbReference type="Pfam" id="PF00011">
    <property type="entry name" value="HSP20"/>
    <property type="match status" value="1"/>
</dbReference>
<feature type="domain" description="SHSP" evidence="4">
    <location>
        <begin position="130"/>
        <end position="230"/>
    </location>
</feature>
<accession>A0ABY6HY38</accession>
<reference evidence="5" key="1">
    <citation type="submission" date="2022-09" db="EMBL/GenBank/DDBJ databases">
        <title>Actin cytoskeleton and complex cell architecture in an #Asgard archaeon.</title>
        <authorList>
            <person name="Ponce Toledo R.I."/>
            <person name="Schleper C."/>
            <person name="Rodrigues Oliveira T."/>
            <person name="Wollweber F."/>
            <person name="Xu J."/>
            <person name="Rittmann S."/>
            <person name="Klingl A."/>
            <person name="Pilhofer M."/>
        </authorList>
    </citation>
    <scope>NUCLEOTIDE SEQUENCE</scope>
    <source>
        <strain evidence="5">B-35</strain>
    </source>
</reference>
<gene>
    <name evidence="5" type="ORF">NEF87_004731</name>
</gene>
<protein>
    <recommendedName>
        <fullName evidence="4">SHSP domain-containing protein</fullName>
    </recommendedName>
</protein>
<evidence type="ECO:0000259" key="4">
    <source>
        <dbReference type="PROSITE" id="PS01031"/>
    </source>
</evidence>
<evidence type="ECO:0000313" key="6">
    <source>
        <dbReference type="Proteomes" id="UP001208689"/>
    </source>
</evidence>
<dbReference type="NCBIfam" id="NF041800">
    <property type="entry name" value="Hsp20"/>
    <property type="match status" value="1"/>
</dbReference>
<keyword evidence="6" id="KW-1185">Reference proteome</keyword>
<comment type="similarity">
    <text evidence="1 2">Belongs to the small heat shock protein (HSP20) family.</text>
</comment>
<feature type="region of interest" description="Disordered" evidence="3">
    <location>
        <begin position="1"/>
        <end position="21"/>
    </location>
</feature>
<organism evidence="5 6">
    <name type="scientific">Candidatus Lokiarchaeum ossiferum</name>
    <dbReference type="NCBI Taxonomy" id="2951803"/>
    <lineage>
        <taxon>Archaea</taxon>
        <taxon>Promethearchaeati</taxon>
        <taxon>Promethearchaeota</taxon>
        <taxon>Promethearchaeia</taxon>
        <taxon>Promethearchaeales</taxon>
        <taxon>Promethearchaeaceae</taxon>
        <taxon>Candidatus Lokiarchaeum</taxon>
    </lineage>
</organism>
<evidence type="ECO:0000313" key="5">
    <source>
        <dbReference type="EMBL" id="UYP48446.1"/>
    </source>
</evidence>
<proteinExistence type="inferred from homology"/>
<name>A0ABY6HY38_9ARCH</name>
<dbReference type="EMBL" id="CP104013">
    <property type="protein sequence ID" value="UYP48446.1"/>
    <property type="molecule type" value="Genomic_DNA"/>
</dbReference>
<dbReference type="InterPro" id="IPR002068">
    <property type="entry name" value="A-crystallin/Hsp20_dom"/>
</dbReference>
<dbReference type="Gene3D" id="2.60.40.790">
    <property type="match status" value="1"/>
</dbReference>
<dbReference type="PROSITE" id="PS01031">
    <property type="entry name" value="SHSP"/>
    <property type="match status" value="1"/>
</dbReference>